<dbReference type="Gene3D" id="1.10.510.10">
    <property type="entry name" value="Transferase(Phosphotransferase) domain 1"/>
    <property type="match status" value="1"/>
</dbReference>
<dbReference type="InterPro" id="IPR011042">
    <property type="entry name" value="6-blade_b-propeller_TolB-like"/>
</dbReference>
<keyword evidence="1" id="KW-0808">Transferase</keyword>
<organism evidence="6">
    <name type="scientific">uncultured bacterium F42-01</name>
    <dbReference type="NCBI Taxonomy" id="1191438"/>
    <lineage>
        <taxon>Bacteria</taxon>
        <taxon>environmental samples</taxon>
    </lineage>
</organism>
<dbReference type="EMBL" id="JQ970526">
    <property type="protein sequence ID" value="AFK79206.1"/>
    <property type="molecule type" value="Genomic_DNA"/>
</dbReference>
<dbReference type="PANTHER" id="PTHR43289">
    <property type="entry name" value="MITOGEN-ACTIVATED PROTEIN KINASE KINASE KINASE 20-RELATED"/>
    <property type="match status" value="1"/>
</dbReference>
<dbReference type="InterPro" id="IPR011659">
    <property type="entry name" value="WD40"/>
</dbReference>
<keyword evidence="2" id="KW-0547">Nucleotide-binding</keyword>
<dbReference type="Gene3D" id="3.30.200.20">
    <property type="entry name" value="Phosphorylase Kinase, domain 1"/>
    <property type="match status" value="1"/>
</dbReference>
<name>I3VIK0_9BACT</name>
<dbReference type="GO" id="GO:0004674">
    <property type="term" value="F:protein serine/threonine kinase activity"/>
    <property type="evidence" value="ECO:0007669"/>
    <property type="project" value="UniProtKB-KW"/>
</dbReference>
<dbReference type="PROSITE" id="PS00108">
    <property type="entry name" value="PROTEIN_KINASE_ST"/>
    <property type="match status" value="1"/>
</dbReference>
<keyword evidence="6" id="KW-0723">Serine/threonine-protein kinase</keyword>
<feature type="domain" description="Protein kinase" evidence="5">
    <location>
        <begin position="1"/>
        <end position="265"/>
    </location>
</feature>
<evidence type="ECO:0000256" key="1">
    <source>
        <dbReference type="ARBA" id="ARBA00022679"/>
    </source>
</evidence>
<evidence type="ECO:0000256" key="4">
    <source>
        <dbReference type="ARBA" id="ARBA00022840"/>
    </source>
</evidence>
<dbReference type="PROSITE" id="PS50011">
    <property type="entry name" value="PROTEIN_KINASE_DOM"/>
    <property type="match status" value="1"/>
</dbReference>
<dbReference type="Gene3D" id="2.120.10.30">
    <property type="entry name" value="TolB, C-terminal domain"/>
    <property type="match status" value="4"/>
</dbReference>
<dbReference type="SUPFAM" id="SSF56112">
    <property type="entry name" value="Protein kinase-like (PK-like)"/>
    <property type="match status" value="1"/>
</dbReference>
<proteinExistence type="predicted"/>
<reference evidence="6" key="1">
    <citation type="submission" date="2012-04" db="EMBL/GenBank/DDBJ databases">
        <title>Characterization of mineral phosphate solubilization trait from soil metagenome.</title>
        <authorList>
            <person name="Chhabra S."/>
            <person name="Brazil D."/>
            <person name="Morrissey J."/>
            <person name="Burke J."/>
            <person name="O'Gara F."/>
            <person name="Dowling D."/>
        </authorList>
    </citation>
    <scope>NUCLEOTIDE SEQUENCE</scope>
</reference>
<dbReference type="SUPFAM" id="SSF82171">
    <property type="entry name" value="DPP6 N-terminal domain-like"/>
    <property type="match status" value="1"/>
</dbReference>
<dbReference type="Pfam" id="PF07676">
    <property type="entry name" value="PD40"/>
    <property type="match status" value="1"/>
</dbReference>
<dbReference type="CDD" id="cd14014">
    <property type="entry name" value="STKc_PknB_like"/>
    <property type="match status" value="1"/>
</dbReference>
<evidence type="ECO:0000259" key="5">
    <source>
        <dbReference type="PROSITE" id="PS50011"/>
    </source>
</evidence>
<keyword evidence="3 6" id="KW-0418">Kinase</keyword>
<dbReference type="InterPro" id="IPR011009">
    <property type="entry name" value="Kinase-like_dom_sf"/>
</dbReference>
<evidence type="ECO:0000256" key="2">
    <source>
        <dbReference type="ARBA" id="ARBA00022741"/>
    </source>
</evidence>
<dbReference type="GO" id="GO:0005524">
    <property type="term" value="F:ATP binding"/>
    <property type="evidence" value="ECO:0007669"/>
    <property type="project" value="UniProtKB-KW"/>
</dbReference>
<dbReference type="InterPro" id="IPR000719">
    <property type="entry name" value="Prot_kinase_dom"/>
</dbReference>
<dbReference type="SUPFAM" id="SSF69322">
    <property type="entry name" value="Tricorn protease domain 2"/>
    <property type="match status" value="1"/>
</dbReference>
<accession>I3VIK0</accession>
<dbReference type="AlphaFoldDB" id="I3VIK0"/>
<dbReference type="PANTHER" id="PTHR43289:SF6">
    <property type="entry name" value="SERINE_THREONINE-PROTEIN KINASE NEKL-3"/>
    <property type="match status" value="1"/>
</dbReference>
<evidence type="ECO:0000313" key="6">
    <source>
        <dbReference type="EMBL" id="AFK79206.1"/>
    </source>
</evidence>
<keyword evidence="4" id="KW-0067">ATP-binding</keyword>
<dbReference type="Pfam" id="PF00069">
    <property type="entry name" value="Pkinase"/>
    <property type="match status" value="1"/>
</dbReference>
<sequence>MGEVYRARDPKLGRDVAIKILRGDSASEPGARARFEREARTVAALNHPQIVTIHEIAQVDGRDFIVMELVPGESLDRLIPKRGLTVEQATDYAAQIAAALETAHCAGVVHRDIKPANVMVSNEGQVKVLDFGLAKLLDRVDPSATIATAPLVTEAGAVIGTVAYMSPEQARGKSVDKRSDIWAFGCVLYEMLTGRRAFPGETLSDTIVSILERSPEWAALPSGTPAIVAKLLRRCLEKDPHKRLRDIGDARLDLEDSETGGRESIVIDARTPIRDVEFQRLTDVEGLKETPAISPDGRMVAFVAMVAGKRHIWIRLLAGGSTLQLTRDDVEHMHPRWAPDSSTLIYYTPPPTQSDDGTIWEIGALGGWPRRIINASGAGDISHDGQRIAFLQAAVDQVALVVCARDGSQPARVALLPGASYTFPRWAPDDRSVAIQHLGNASFDGHIDVVNLATGARHEVVKGTWLRGFAWLPDGSGLVYSSSRGSTLLYPPVFNLRVVQNDGSGDRQLTFGDLSYGQPDVHRSGKLVACRTVSHSDIWKFPVDGTPAENTARAVRVTKQTGQVQVPSVSPDEREIVFVSDTGGHSNLWVVRTDGTAMRPLTFEVDPAIAIGLPVWSPRGDWIAFVRSDHGQAATWGIRPDGSGLRQLAHGWGPCWSADGRWLYYWRLTGDARGIDRIPTDGGPAEFFVRTGEEICLPAISPDGATIFLAQGTGAGFRGWWGTDFLEFVRAHPPDSDVERLARAAGERLPARYPCIVISRDGRYLATSLVDGATTNIWVLPTAGGPMTPVTDFGDRSVLIVRSMSWSADSQHLYAAVAEIRTDIVLLDGLIGPLAGSATA</sequence>
<protein>
    <submittedName>
        <fullName evidence="6">Serine/threonine protein kinase</fullName>
    </submittedName>
</protein>
<evidence type="ECO:0000256" key="3">
    <source>
        <dbReference type="ARBA" id="ARBA00022777"/>
    </source>
</evidence>
<dbReference type="InterPro" id="IPR008271">
    <property type="entry name" value="Ser/Thr_kinase_AS"/>
</dbReference>
<dbReference type="SMART" id="SM00220">
    <property type="entry name" value="S_TKc"/>
    <property type="match status" value="1"/>
</dbReference>